<reference evidence="1" key="1">
    <citation type="submission" date="2021-01" db="EMBL/GenBank/DDBJ databases">
        <authorList>
            <person name="Corre E."/>
            <person name="Pelletier E."/>
            <person name="Niang G."/>
            <person name="Scheremetjew M."/>
            <person name="Finn R."/>
            <person name="Kale V."/>
            <person name="Holt S."/>
            <person name="Cochrane G."/>
            <person name="Meng A."/>
            <person name="Brown T."/>
            <person name="Cohen L."/>
        </authorList>
    </citation>
    <scope>NUCLEOTIDE SEQUENCE</scope>
    <source>
        <strain evidence="1">SoJaBio B1-5/56/2</strain>
    </source>
</reference>
<dbReference type="EMBL" id="HBKR01017603">
    <property type="protein sequence ID" value="CAE2306059.1"/>
    <property type="molecule type" value="Transcribed_RNA"/>
</dbReference>
<dbReference type="AlphaFoldDB" id="A0A7S4NTD2"/>
<accession>A0A7S4NTD2</accession>
<name>A0A7S4NTD2_9EUKA</name>
<sequence length="317" mass="35846">MDKLSSCRQISLLARCLANKQLNIAKLLISVSGRDQLVRLLEYFILLFAFFIPTANRFCGKLVSAKWCSYSIPRLLSSAAALNNSRRLFRVGYSVQILSYEVMDIVKRRRQASIQGKSDKSLGKGIVVETRLSTFELDRKNFFTLCLLVKSIANDIHILMRKHFIASWERAENSIFLSHFSTIVLRTLILLTDLASITRSAPPNSTRQVQCGANTPLETLSFYDIITSKIELVVRKVAAWKNLMYDRSQGYQQYRLLVCKSVDLICKLASIVLRLIFQEYRSVPEIPAGRNVTLAYLPLIISGIISSGCRIISNIPA</sequence>
<evidence type="ECO:0000313" key="1">
    <source>
        <dbReference type="EMBL" id="CAE2306059.1"/>
    </source>
</evidence>
<protein>
    <recommendedName>
        <fullName evidence="2">Peroxisomal membrane protein PEX16</fullName>
    </recommendedName>
</protein>
<evidence type="ECO:0008006" key="2">
    <source>
        <dbReference type="Google" id="ProtNLM"/>
    </source>
</evidence>
<gene>
    <name evidence="1" type="ORF">NAES01612_LOCUS11640</name>
</gene>
<proteinExistence type="predicted"/>
<organism evidence="1">
    <name type="scientific">Paramoeba aestuarina</name>
    <dbReference type="NCBI Taxonomy" id="180227"/>
    <lineage>
        <taxon>Eukaryota</taxon>
        <taxon>Amoebozoa</taxon>
        <taxon>Discosea</taxon>
        <taxon>Flabellinia</taxon>
        <taxon>Dactylopodida</taxon>
        <taxon>Paramoebidae</taxon>
        <taxon>Paramoeba</taxon>
    </lineage>
</organism>